<dbReference type="Pfam" id="PF13374">
    <property type="entry name" value="TPR_10"/>
    <property type="match status" value="8"/>
</dbReference>
<dbReference type="SUPFAM" id="SSF48452">
    <property type="entry name" value="TPR-like"/>
    <property type="match status" value="2"/>
</dbReference>
<feature type="domain" description="CHAT" evidence="3">
    <location>
        <begin position="849"/>
        <end position="1166"/>
    </location>
</feature>
<sequence>MDEQRLQAYVSLIEKLLGCPQGQEAALLQANAELVNAELVTVMEQVTASLESQGDSNAGWLRGFAAQLAQLLEKVESTGWEDATKFLLEMLQLVADNQGDPQQIYPVWAQQQAQLSTVLLEVLPYIGAWLFNKDVDQRPSVAATLVNFGSLINQFPLGTRWLNLELGIAACELALQVFTSDTSSELWATTMNNLALAYADRIQGNRAENLEKAISAYQQALMVRTKTEMPVDWAASMNNLALAYADRIRGNRAENLEKAISAYQQALMVRTKTEMPVDWAASMMNLATAYYLRIRENRAENLEKAISTYQQALTVRIEMESPALWATTMNNLALAYVDRIRGDRAENLEQAISACQQALTVRTKTEMPVDWAATMNNLAISYQCRIRGDRSENLEQAISAYQQALTVRTKTEMPVDWAQSMNNLALAYADRVRGDRAENLEQAISAYQQALTVRTKTEMPVDWATTMNNLALAYADRIRGDRAENLEQAILAYQQALTVTTETEMPMDWSQSMSNLANVYAQRIQGDRAENLEQAISAYQKALTVRTKTEMPVDWATTMMNLATTYKNRVGGKRASNIEQAIAHYQSSLEIFKPRLLPDNCRRSAASLANLFSKQQRWQEAIPSYQMALQAAEILYQSANLLDGKAAELTETADLPRRAAYALAHTGNLQEAALTLERGRARGLSETLDRDRSNLSQLQQTDPEIFTQYQDITQQLRNLEIQQRLRMTSEERHSLTPEAFRTEALRLRQTLTQTIEQIRQVEGYADFLAQPSFDDIRQAIRPGIPLVYLVPTPTGSLALIVNQTGIADLWLDDLTQTSLGEVLTAWFNAYSQSQTNRQSWYDAIDQGTRQLWQPLMAPLIDHLKQHSFQQATLIPTGYLSLLPLHAAWTEDATRPDGKRYALDEIHFTYAPNAQSINAAKDIAQRTEADSMLAIDNPLKDLPNSSREVNAAIATFPQHKVLKHEEAAIESVLTALPHYNILHLACHGTANLRDPLTSGLMMSDRLITLRNLLDLKLAEENRGGIRLAILSACETGLAGIDLADEAISLPTGLLQAGVAGVAASLWAVSDLSTMLLLTRFYDFWRNEELDISQALRQAQQWVRDTTNIQKYDYLKDVFQELADTQQMTIGETNELLKEFMIDYVYRYGSQDKSFAHPFHWAAFHYVGV</sequence>
<keyword evidence="1" id="KW-0677">Repeat</keyword>
<dbReference type="Pfam" id="PF13176">
    <property type="entry name" value="TPR_7"/>
    <property type="match status" value="1"/>
</dbReference>
<dbReference type="EMBL" id="JAHHHD010000029">
    <property type="protein sequence ID" value="MBW4661060.1"/>
    <property type="molecule type" value="Genomic_DNA"/>
</dbReference>
<evidence type="ECO:0000259" key="3">
    <source>
        <dbReference type="Pfam" id="PF12770"/>
    </source>
</evidence>
<proteinExistence type="predicted"/>
<organism evidence="4 5">
    <name type="scientific">Drouetiella hepatica Uher 2000/2452</name>
    <dbReference type="NCBI Taxonomy" id="904376"/>
    <lineage>
        <taxon>Bacteria</taxon>
        <taxon>Bacillati</taxon>
        <taxon>Cyanobacteriota</taxon>
        <taxon>Cyanophyceae</taxon>
        <taxon>Oculatellales</taxon>
        <taxon>Oculatellaceae</taxon>
        <taxon>Drouetiella</taxon>
    </lineage>
</organism>
<accession>A0A951QEF9</accession>
<dbReference type="PANTHER" id="PTHR45641">
    <property type="entry name" value="TETRATRICOPEPTIDE REPEAT PROTEIN (AFU_ORTHOLOGUE AFUA_6G03870)"/>
    <property type="match status" value="1"/>
</dbReference>
<dbReference type="SUPFAM" id="SSF81901">
    <property type="entry name" value="HCP-like"/>
    <property type="match status" value="1"/>
</dbReference>
<gene>
    <name evidence="4" type="ORF">KME15_20485</name>
</gene>
<dbReference type="Gene3D" id="1.25.40.10">
    <property type="entry name" value="Tetratricopeptide repeat domain"/>
    <property type="match status" value="3"/>
</dbReference>
<dbReference type="SMART" id="SM00028">
    <property type="entry name" value="TPR"/>
    <property type="match status" value="9"/>
</dbReference>
<evidence type="ECO:0000313" key="4">
    <source>
        <dbReference type="EMBL" id="MBW4661060.1"/>
    </source>
</evidence>
<evidence type="ECO:0000256" key="2">
    <source>
        <dbReference type="ARBA" id="ARBA00022803"/>
    </source>
</evidence>
<comment type="caution">
    <text evidence="4">The sequence shown here is derived from an EMBL/GenBank/DDBJ whole genome shotgun (WGS) entry which is preliminary data.</text>
</comment>
<keyword evidence="2" id="KW-0802">TPR repeat</keyword>
<reference evidence="4" key="2">
    <citation type="journal article" date="2022" name="Microbiol. Resour. Announc.">
        <title>Metagenome Sequencing to Explore Phylogenomics of Terrestrial Cyanobacteria.</title>
        <authorList>
            <person name="Ward R.D."/>
            <person name="Stajich J.E."/>
            <person name="Johansen J.R."/>
            <person name="Huntemann M."/>
            <person name="Clum A."/>
            <person name="Foster B."/>
            <person name="Foster B."/>
            <person name="Roux S."/>
            <person name="Palaniappan K."/>
            <person name="Varghese N."/>
            <person name="Mukherjee S."/>
            <person name="Reddy T.B.K."/>
            <person name="Daum C."/>
            <person name="Copeland A."/>
            <person name="Chen I.A."/>
            <person name="Ivanova N.N."/>
            <person name="Kyrpides N.C."/>
            <person name="Shapiro N."/>
            <person name="Eloe-Fadrosh E.A."/>
            <person name="Pietrasiak N."/>
        </authorList>
    </citation>
    <scope>NUCLEOTIDE SEQUENCE</scope>
    <source>
        <strain evidence="4">UHER 2000/2452</strain>
    </source>
</reference>
<dbReference type="Proteomes" id="UP000757435">
    <property type="component" value="Unassembled WGS sequence"/>
</dbReference>
<dbReference type="InterPro" id="IPR019734">
    <property type="entry name" value="TPR_rpt"/>
</dbReference>
<protein>
    <submittedName>
        <fullName evidence="4">Tetratricopeptide repeat protein</fullName>
    </submittedName>
</protein>
<evidence type="ECO:0000313" key="5">
    <source>
        <dbReference type="Proteomes" id="UP000757435"/>
    </source>
</evidence>
<name>A0A951QEF9_9CYAN</name>
<reference evidence="4" key="1">
    <citation type="submission" date="2021-05" db="EMBL/GenBank/DDBJ databases">
        <authorList>
            <person name="Pietrasiak N."/>
            <person name="Ward R."/>
            <person name="Stajich J.E."/>
            <person name="Kurbessoian T."/>
        </authorList>
    </citation>
    <scope>NUCLEOTIDE SEQUENCE</scope>
    <source>
        <strain evidence="4">UHER 2000/2452</strain>
    </source>
</reference>
<dbReference type="PANTHER" id="PTHR45641:SF19">
    <property type="entry name" value="NEPHROCYSTIN-3"/>
    <property type="match status" value="1"/>
</dbReference>
<dbReference type="InterPro" id="IPR011990">
    <property type="entry name" value="TPR-like_helical_dom_sf"/>
</dbReference>
<dbReference type="InterPro" id="IPR024983">
    <property type="entry name" value="CHAT_dom"/>
</dbReference>
<evidence type="ECO:0000256" key="1">
    <source>
        <dbReference type="ARBA" id="ARBA00022737"/>
    </source>
</evidence>
<dbReference type="Pfam" id="PF12770">
    <property type="entry name" value="CHAT"/>
    <property type="match status" value="1"/>
</dbReference>
<dbReference type="AlphaFoldDB" id="A0A951QEF9"/>